<reference evidence="2" key="1">
    <citation type="submission" date="2020-11" db="EMBL/GenBank/DDBJ databases">
        <title>Isolation and identification of active actinomycetes.</title>
        <authorList>
            <person name="Yu B."/>
        </authorList>
    </citation>
    <scope>NUCLEOTIDE SEQUENCE</scope>
    <source>
        <strain evidence="2">NEAU-YB345</strain>
    </source>
</reference>
<keyword evidence="1" id="KW-0472">Membrane</keyword>
<feature type="transmembrane region" description="Helical" evidence="1">
    <location>
        <begin position="236"/>
        <end position="256"/>
    </location>
</feature>
<dbReference type="AlphaFoldDB" id="A0A931B9Z3"/>
<accession>A0A931B9Z3</accession>
<evidence type="ECO:0000313" key="3">
    <source>
        <dbReference type="Proteomes" id="UP000657385"/>
    </source>
</evidence>
<feature type="transmembrane region" description="Helical" evidence="1">
    <location>
        <begin position="179"/>
        <end position="204"/>
    </location>
</feature>
<feature type="transmembrane region" description="Helical" evidence="1">
    <location>
        <begin position="318"/>
        <end position="335"/>
    </location>
</feature>
<feature type="transmembrane region" description="Helical" evidence="1">
    <location>
        <begin position="211"/>
        <end position="230"/>
    </location>
</feature>
<sequence length="553" mass="57600">MTSGAESGVGRLARTARGRIVADRSGGVLAAVLLATALGIYWARDLSGVAGDLSAQYAWADFAAHHPGSADDLAWYGGISPGSYSLLAPYLMAAVGVVGTGLLALLSSAALLGVLLRRAGGRFTVLTSLWGAFALWCNVAAGRIPYALGLAFGLGAVVLATGGEEPHRPGPGRIAGCAALSLLATAASPLAGLFLEVVAAALILTRRQRTGWALAIPPAVLVAGAAWLFPTNGVDPITLSTVVWSTAFALAAALLCPRGWRTVRIASLVYAVGVLLTWAVPSPIGGNVGRLAMVLVSVVFLAMLTAEPRPSVARPSGPRLAGLLVAFGLSAYWLVAADLVGLPAPTPTAEAAPLVAELHRLHADQARLEAVPMLNHWESWGLVNSADLARGWNRQLDVTRNPLFYGTSGATLTPDSYHAWLQQWAVAYVAMEAGPKDVAARGEAAIVASHPAWLRPVWHDAHWQLFRVTDAEPLVAAPARVLSTDPADVVLSVPRAGTVPLRLPWSPWLAASGPAGTSACLVHDGAWTDLRTDSPGVYRISAPYAWTRGTPCP</sequence>
<dbReference type="Proteomes" id="UP000657385">
    <property type="component" value="Unassembled WGS sequence"/>
</dbReference>
<dbReference type="RefSeq" id="WP_196194780.1">
    <property type="nucleotide sequence ID" value="NZ_JADPRT010000006.1"/>
</dbReference>
<evidence type="ECO:0000313" key="2">
    <source>
        <dbReference type="EMBL" id="MBF9069600.1"/>
    </source>
</evidence>
<evidence type="ECO:0000256" key="1">
    <source>
        <dbReference type="SAM" id="Phobius"/>
    </source>
</evidence>
<proteinExistence type="predicted"/>
<keyword evidence="3" id="KW-1185">Reference proteome</keyword>
<protein>
    <submittedName>
        <fullName evidence="2">MFS transporter</fullName>
    </submittedName>
</protein>
<organism evidence="2 3">
    <name type="scientific">Streptacidiphilus fuscans</name>
    <dbReference type="NCBI Taxonomy" id="2789292"/>
    <lineage>
        <taxon>Bacteria</taxon>
        <taxon>Bacillati</taxon>
        <taxon>Actinomycetota</taxon>
        <taxon>Actinomycetes</taxon>
        <taxon>Kitasatosporales</taxon>
        <taxon>Streptomycetaceae</taxon>
        <taxon>Streptacidiphilus</taxon>
    </lineage>
</organism>
<feature type="transmembrane region" description="Helical" evidence="1">
    <location>
        <begin position="21"/>
        <end position="43"/>
    </location>
</feature>
<feature type="transmembrane region" description="Helical" evidence="1">
    <location>
        <begin position="128"/>
        <end position="159"/>
    </location>
</feature>
<dbReference type="EMBL" id="JADPRT010000006">
    <property type="protein sequence ID" value="MBF9069600.1"/>
    <property type="molecule type" value="Genomic_DNA"/>
</dbReference>
<name>A0A931B9Z3_9ACTN</name>
<feature type="transmembrane region" description="Helical" evidence="1">
    <location>
        <begin position="287"/>
        <end position="306"/>
    </location>
</feature>
<feature type="transmembrane region" description="Helical" evidence="1">
    <location>
        <begin position="90"/>
        <end position="116"/>
    </location>
</feature>
<feature type="transmembrane region" description="Helical" evidence="1">
    <location>
        <begin position="263"/>
        <end position="281"/>
    </location>
</feature>
<gene>
    <name evidence="2" type="ORF">I2501_16365</name>
</gene>
<comment type="caution">
    <text evidence="2">The sequence shown here is derived from an EMBL/GenBank/DDBJ whole genome shotgun (WGS) entry which is preliminary data.</text>
</comment>
<keyword evidence="1" id="KW-0812">Transmembrane</keyword>
<keyword evidence="1" id="KW-1133">Transmembrane helix</keyword>